<keyword evidence="7 12" id="KW-1133">Transmembrane helix</keyword>
<dbReference type="Gene3D" id="3.40.50.10140">
    <property type="entry name" value="Toll/interleukin-1 receptor homology (TIR) domain"/>
    <property type="match status" value="1"/>
</dbReference>
<dbReference type="GO" id="GO:0007165">
    <property type="term" value="P:signal transduction"/>
    <property type="evidence" value="ECO:0007669"/>
    <property type="project" value="InterPro"/>
</dbReference>
<dbReference type="PANTHER" id="PTHR24365">
    <property type="entry name" value="TOLL-LIKE RECEPTOR"/>
    <property type="match status" value="1"/>
</dbReference>
<evidence type="ECO:0000256" key="10">
    <source>
        <dbReference type="ARBA" id="ARBA00023180"/>
    </source>
</evidence>
<dbReference type="GO" id="GO:0005886">
    <property type="term" value="C:plasma membrane"/>
    <property type="evidence" value="ECO:0007669"/>
    <property type="project" value="TreeGrafter"/>
</dbReference>
<evidence type="ECO:0000256" key="6">
    <source>
        <dbReference type="ARBA" id="ARBA00022737"/>
    </source>
</evidence>
<evidence type="ECO:0000256" key="9">
    <source>
        <dbReference type="ARBA" id="ARBA00023170"/>
    </source>
</evidence>
<dbReference type="STRING" id="7574.A0A1S3JK77"/>
<evidence type="ECO:0000256" key="12">
    <source>
        <dbReference type="SAM" id="Phobius"/>
    </source>
</evidence>
<keyword evidence="6" id="KW-0677">Repeat</keyword>
<dbReference type="RefSeq" id="XP_013410314.1">
    <property type="nucleotide sequence ID" value="XM_013554860.2"/>
</dbReference>
<dbReference type="InterPro" id="IPR000157">
    <property type="entry name" value="TIR_dom"/>
</dbReference>
<keyword evidence="10" id="KW-0325">Glycoprotein</keyword>
<dbReference type="PROSITE" id="PS51450">
    <property type="entry name" value="LRR"/>
    <property type="match status" value="2"/>
</dbReference>
<comment type="subcellular location">
    <subcellularLocation>
        <location evidence="1">Membrane</location>
        <topology evidence="1">Single-pass membrane protein</topology>
    </subcellularLocation>
</comment>
<dbReference type="SUPFAM" id="SSF52047">
    <property type="entry name" value="RNI-like"/>
    <property type="match status" value="1"/>
</dbReference>
<evidence type="ECO:0000256" key="1">
    <source>
        <dbReference type="ARBA" id="ARBA00004167"/>
    </source>
</evidence>
<evidence type="ECO:0000256" key="11">
    <source>
        <dbReference type="SAM" id="MobiDB-lite"/>
    </source>
</evidence>
<dbReference type="InterPro" id="IPR001611">
    <property type="entry name" value="Leu-rich_rpt"/>
</dbReference>
<evidence type="ECO:0000256" key="4">
    <source>
        <dbReference type="ARBA" id="ARBA00022692"/>
    </source>
</evidence>
<dbReference type="KEGG" id="lak:106173661"/>
<feature type="compositionally biased region" description="Basic and acidic residues" evidence="11">
    <location>
        <begin position="1123"/>
        <end position="1143"/>
    </location>
</feature>
<evidence type="ECO:0000256" key="3">
    <source>
        <dbReference type="ARBA" id="ARBA00022614"/>
    </source>
</evidence>
<evidence type="ECO:0000256" key="7">
    <source>
        <dbReference type="ARBA" id="ARBA00022989"/>
    </source>
</evidence>
<proteinExistence type="inferred from homology"/>
<keyword evidence="3" id="KW-0433">Leucine-rich repeat</keyword>
<gene>
    <name evidence="15" type="primary">LOC106173661</name>
</gene>
<dbReference type="SMART" id="SM00369">
    <property type="entry name" value="LRR_TYP"/>
    <property type="match status" value="6"/>
</dbReference>
<feature type="compositionally biased region" description="Basic and acidic residues" evidence="11">
    <location>
        <begin position="1054"/>
        <end position="1063"/>
    </location>
</feature>
<dbReference type="InterPro" id="IPR035897">
    <property type="entry name" value="Toll_tir_struct_dom_sf"/>
</dbReference>
<reference evidence="15" key="1">
    <citation type="submission" date="2025-08" db="UniProtKB">
        <authorList>
            <consortium name="RefSeq"/>
        </authorList>
    </citation>
    <scope>IDENTIFICATION</scope>
    <source>
        <tissue evidence="15">Gonads</tissue>
    </source>
</reference>
<organism evidence="14 15">
    <name type="scientific">Lingula anatina</name>
    <name type="common">Brachiopod</name>
    <name type="synonym">Lingula unguis</name>
    <dbReference type="NCBI Taxonomy" id="7574"/>
    <lineage>
        <taxon>Eukaryota</taxon>
        <taxon>Metazoa</taxon>
        <taxon>Spiralia</taxon>
        <taxon>Lophotrochozoa</taxon>
        <taxon>Brachiopoda</taxon>
        <taxon>Linguliformea</taxon>
        <taxon>Lingulata</taxon>
        <taxon>Lingulida</taxon>
        <taxon>Linguloidea</taxon>
        <taxon>Lingulidae</taxon>
        <taxon>Lingula</taxon>
    </lineage>
</organism>
<dbReference type="GO" id="GO:0038023">
    <property type="term" value="F:signaling receptor activity"/>
    <property type="evidence" value="ECO:0007669"/>
    <property type="project" value="TreeGrafter"/>
</dbReference>
<evidence type="ECO:0000313" key="14">
    <source>
        <dbReference type="Proteomes" id="UP000085678"/>
    </source>
</evidence>
<dbReference type="Pfam" id="PF01582">
    <property type="entry name" value="TIR"/>
    <property type="match status" value="1"/>
</dbReference>
<feature type="transmembrane region" description="Helical" evidence="12">
    <location>
        <begin position="776"/>
        <end position="798"/>
    </location>
</feature>
<comment type="similarity">
    <text evidence="2">Belongs to the Toll-like receptor family.</text>
</comment>
<name>A0A1S3JK77_LINAN</name>
<keyword evidence="14" id="KW-1185">Reference proteome</keyword>
<accession>A0A1S3JK77</accession>
<evidence type="ECO:0000313" key="15">
    <source>
        <dbReference type="RefSeq" id="XP_013410314.1"/>
    </source>
</evidence>
<sequence>MKTLWTWISLLPTIIIIITIVLNSAGTTESALLCPKECQCVDTSISCAYFNVFPGVLLMSEDAASAVTSLEVTCDTSVRYLLNLTSSEFAKFTKLESLRIKTQGLCALNDVGNNLFVTMTNLIFLEIKANDTSQVQTKFHPSTFAGLTALEKMRFILPRFQYRYIPPFMKDPTTFPFWPWGDVEFPKLHTLELAVNTGHGDQELCNNLFKPFTRVKQVVLRLPEMNLKLGCLENIQNLTIWNADNYLVTVVNFYLNSIPSKDFSSLTISKVWRWQFGGTSYQPKHLLKRLRLHIGDFIRMPEYVKRMKTLTHLEFTQQSYEDMTHHDFLSLTNLEYLDLSYNSVRINKRPNMKPIFDQNKTALEYIDLSYNYLGGLDENLLKSPPSLKYVNLSHNLINTADLGVLQGSPIKELNLAFNNIDTLTISGTINLNTLTILNLKRNRVQALPVNLFRSAPNIRYLNLANNIFQTVPVNITMLESLEYLNLRDNPLTTFDSHNLVQLSIVSLQKLHLPLKNVHFLKYLSGEESKTLEIYLHGDNLDCSKCESVMATYAIFKFGYLKTQNVYCRNISSSSPAAGRDILAAGFDTKELGCINYQSCFSSCNCYWHQMKGQVFRVANCSDSFLTSLPRNFPNDTTVLEVQRNQLERFPNIALPNLWILSLKDNSITEIKNESLQHVPNLRYLSLEGNGITHIPEGFFNHTPHMITANLTGNPIKCDCSQRWIKDWMLQQEKNDRTIFVEAFCSNSSGTAINIKDFDFEEACVPQALKYIKTFDYVTLLVVLVLLIIVAILILLIYICRKELQVWIINRGWWKANVLTNSAQRTYKYDAYIAYCDNNYSIIRDHFIPRLEQKHGYRLFIRDRDSEAGQPIAENVANAISKSYCTIALLSNSAMESEWFPVEFELTHSLSVEDKSRRLVIVKVGHLSKEALKTQKSIQLYLTTKTYLSWTDPDFWDKMHKILPDKPHPVFMGNEAYTEDTPDNGVHRENDYVQREGPYVAANVDITVDDDFTDDDDVHSDHSFDTYCSGDNIPGHAVVNDNYYVSDNDQAHGNNYDHDAESDKSSTAADVENNLFNAETETTDVSVNNLDKAYDTHVHADAQPQNVTTELEPATDILSNSDSDNTKYDNDKDPQTLQDDRKSMNDSPSGSEKSDSQEESETPESSLTGSPVVEKDSLGVGTPSGKLSDKESDRYSSLSSLSLSLDLDESFSQLQVGNNLDNSGDVNGINSNGNTQIDNSTHLTLNGLSSANYQDKDNGNDIREQTDMTHGKMEQEMTNSTRHLTNNIITKPVAAPRSLNGNVSPIRTEDNSVSLGVDYREDAIEV</sequence>
<dbReference type="OrthoDB" id="6148273at2759"/>
<dbReference type="InParanoid" id="A0A1S3JK77"/>
<evidence type="ECO:0000259" key="13">
    <source>
        <dbReference type="PROSITE" id="PS50104"/>
    </source>
</evidence>
<dbReference type="Proteomes" id="UP000085678">
    <property type="component" value="Unplaced"/>
</dbReference>
<keyword evidence="4 12" id="KW-0812">Transmembrane</keyword>
<keyword evidence="9" id="KW-0675">Receptor</keyword>
<dbReference type="SMART" id="SM00255">
    <property type="entry name" value="TIR"/>
    <property type="match status" value="1"/>
</dbReference>
<dbReference type="Pfam" id="PF13855">
    <property type="entry name" value="LRR_8"/>
    <property type="match status" value="3"/>
</dbReference>
<feature type="region of interest" description="Disordered" evidence="11">
    <location>
        <begin position="1098"/>
        <end position="1192"/>
    </location>
</feature>
<keyword evidence="5" id="KW-0732">Signal</keyword>
<dbReference type="GeneID" id="106173661"/>
<protein>
    <submittedName>
        <fullName evidence="15">Protein toll</fullName>
    </submittedName>
</protein>
<dbReference type="InterPro" id="IPR003591">
    <property type="entry name" value="Leu-rich_rpt_typical-subtyp"/>
</dbReference>
<evidence type="ECO:0000256" key="5">
    <source>
        <dbReference type="ARBA" id="ARBA00022729"/>
    </source>
</evidence>
<evidence type="ECO:0000256" key="2">
    <source>
        <dbReference type="ARBA" id="ARBA00009634"/>
    </source>
</evidence>
<dbReference type="SUPFAM" id="SSF52200">
    <property type="entry name" value="Toll/Interleukin receptor TIR domain"/>
    <property type="match status" value="1"/>
</dbReference>
<feature type="domain" description="TIR" evidence="13">
    <location>
        <begin position="826"/>
        <end position="962"/>
    </location>
</feature>
<dbReference type="PANTHER" id="PTHR24365:SF541">
    <property type="entry name" value="PROTEIN TOLL-RELATED"/>
    <property type="match status" value="1"/>
</dbReference>
<keyword evidence="8 12" id="KW-0472">Membrane</keyword>
<dbReference type="PROSITE" id="PS50104">
    <property type="entry name" value="TIR"/>
    <property type="match status" value="1"/>
</dbReference>
<dbReference type="SUPFAM" id="SSF52058">
    <property type="entry name" value="L domain-like"/>
    <property type="match status" value="1"/>
</dbReference>
<dbReference type="InterPro" id="IPR032675">
    <property type="entry name" value="LRR_dom_sf"/>
</dbReference>
<evidence type="ECO:0000256" key="8">
    <source>
        <dbReference type="ARBA" id="ARBA00023136"/>
    </source>
</evidence>
<feature type="region of interest" description="Disordered" evidence="11">
    <location>
        <begin position="1044"/>
        <end position="1066"/>
    </location>
</feature>
<dbReference type="Gene3D" id="3.80.10.10">
    <property type="entry name" value="Ribonuclease Inhibitor"/>
    <property type="match status" value="4"/>
</dbReference>